<sequence>MMKGMINMKAYINAYAVSFLQDSAPYIIKIEIPEKCPCCETAYALTPEVSIYYESDEGPTKAYCTFFCPTCEEGFFISYDVIDYDDGAVGIQYETFPLQQASTVFSDEIARLSPNFVKIYQQAEQAENQNLHDICGLGYRKALEFLIKDFAIHEHPDEEEPIKAKPLAQCIKSYITDERITTLAERSSWIGNDEAHYIRKQEDRDVSDMKSFIKAIVYFIGMILVTEDAASITPKK</sequence>
<dbReference type="Proteomes" id="UP000261080">
    <property type="component" value="Unassembled WGS sequence"/>
</dbReference>
<comment type="caution">
    <text evidence="1">The sequence shown here is derived from an EMBL/GenBank/DDBJ whole genome shotgun (WGS) entry which is preliminary data.</text>
</comment>
<evidence type="ECO:0000313" key="1">
    <source>
        <dbReference type="EMBL" id="RGE84462.1"/>
    </source>
</evidence>
<proteinExistence type="predicted"/>
<protein>
    <submittedName>
        <fullName evidence="1">DUF4145 domain-containing protein</fullName>
    </submittedName>
</protein>
<name>A0A3E3JY69_9FIRM</name>
<dbReference type="EMBL" id="QVLX01000016">
    <property type="protein sequence ID" value="RGE84462.1"/>
    <property type="molecule type" value="Genomic_DNA"/>
</dbReference>
<gene>
    <name evidence="1" type="ORF">DW016_15510</name>
</gene>
<reference evidence="1 2" key="1">
    <citation type="submission" date="2018-08" db="EMBL/GenBank/DDBJ databases">
        <title>A genome reference for cultivated species of the human gut microbiota.</title>
        <authorList>
            <person name="Zou Y."/>
            <person name="Xue W."/>
            <person name="Luo G."/>
        </authorList>
    </citation>
    <scope>NUCLEOTIDE SEQUENCE [LARGE SCALE GENOMIC DNA]</scope>
    <source>
        <strain evidence="1 2">AF37-2AT</strain>
    </source>
</reference>
<dbReference type="OrthoDB" id="1092260at2"/>
<accession>A0A3E3JY69</accession>
<dbReference type="AlphaFoldDB" id="A0A3E3JY69"/>
<dbReference type="RefSeq" id="WP_117493903.1">
    <property type="nucleotide sequence ID" value="NZ_JAAITK010000033.1"/>
</dbReference>
<organism evidence="1 2">
    <name type="scientific">Sellimonas intestinalis</name>
    <dbReference type="NCBI Taxonomy" id="1653434"/>
    <lineage>
        <taxon>Bacteria</taxon>
        <taxon>Bacillati</taxon>
        <taxon>Bacillota</taxon>
        <taxon>Clostridia</taxon>
        <taxon>Lachnospirales</taxon>
        <taxon>Lachnospiraceae</taxon>
        <taxon>Sellimonas</taxon>
    </lineage>
</organism>
<keyword evidence="2" id="KW-1185">Reference proteome</keyword>
<evidence type="ECO:0000313" key="2">
    <source>
        <dbReference type="Proteomes" id="UP000261080"/>
    </source>
</evidence>